<keyword evidence="4" id="KW-1185">Reference proteome</keyword>
<keyword evidence="1" id="KW-1133">Transmembrane helix</keyword>
<dbReference type="AlphaFoldDB" id="A0A1H3N3W0"/>
<accession>A0A1H3N3W0</accession>
<feature type="transmembrane region" description="Helical" evidence="1">
    <location>
        <begin position="49"/>
        <end position="68"/>
    </location>
</feature>
<evidence type="ECO:0000259" key="2">
    <source>
        <dbReference type="Pfam" id="PF07786"/>
    </source>
</evidence>
<keyword evidence="1" id="KW-0812">Transmembrane</keyword>
<feature type="transmembrane region" description="Helical" evidence="1">
    <location>
        <begin position="175"/>
        <end position="197"/>
    </location>
</feature>
<organism evidence="3 4">
    <name type="scientific">Jannaschia faecimaris</name>
    <dbReference type="NCBI Taxonomy" id="1244108"/>
    <lineage>
        <taxon>Bacteria</taxon>
        <taxon>Pseudomonadati</taxon>
        <taxon>Pseudomonadota</taxon>
        <taxon>Alphaproteobacteria</taxon>
        <taxon>Rhodobacterales</taxon>
        <taxon>Roseobacteraceae</taxon>
        <taxon>Jannaschia</taxon>
    </lineage>
</organism>
<reference evidence="4" key="1">
    <citation type="submission" date="2016-10" db="EMBL/GenBank/DDBJ databases">
        <authorList>
            <person name="Varghese N."/>
            <person name="Submissions S."/>
        </authorList>
    </citation>
    <scope>NUCLEOTIDE SEQUENCE [LARGE SCALE GENOMIC DNA]</scope>
    <source>
        <strain evidence="4">DSM 100420</strain>
    </source>
</reference>
<evidence type="ECO:0000313" key="4">
    <source>
        <dbReference type="Proteomes" id="UP000198914"/>
    </source>
</evidence>
<protein>
    <submittedName>
        <fullName evidence="3">Uncharacterized membrane protein</fullName>
    </submittedName>
</protein>
<evidence type="ECO:0000256" key="1">
    <source>
        <dbReference type="SAM" id="Phobius"/>
    </source>
</evidence>
<keyword evidence="1" id="KW-0472">Membrane</keyword>
<dbReference type="InterPro" id="IPR012429">
    <property type="entry name" value="HGSNAT_cat"/>
</dbReference>
<evidence type="ECO:0000313" key="3">
    <source>
        <dbReference type="EMBL" id="SDY83651.1"/>
    </source>
</evidence>
<dbReference type="EMBL" id="FNPX01000003">
    <property type="protein sequence ID" value="SDY83651.1"/>
    <property type="molecule type" value="Genomic_DNA"/>
</dbReference>
<dbReference type="STRING" id="1244108.SAMN05444004_103266"/>
<feature type="transmembrane region" description="Helical" evidence="1">
    <location>
        <begin position="80"/>
        <end position="101"/>
    </location>
</feature>
<feature type="transmembrane region" description="Helical" evidence="1">
    <location>
        <begin position="113"/>
        <end position="138"/>
    </location>
</feature>
<gene>
    <name evidence="3" type="ORF">SAMN05444004_103266</name>
</gene>
<feature type="domain" description="Heparan-alpha-glucosaminide N-acetyltransferase catalytic" evidence="2">
    <location>
        <begin position="7"/>
        <end position="226"/>
    </location>
</feature>
<name>A0A1H3N3W0_9RHOB</name>
<feature type="transmembrane region" description="Helical" evidence="1">
    <location>
        <begin position="12"/>
        <end position="29"/>
    </location>
</feature>
<dbReference type="Proteomes" id="UP000198914">
    <property type="component" value="Unassembled WGS sequence"/>
</dbReference>
<feature type="transmembrane region" description="Helical" evidence="1">
    <location>
        <begin position="218"/>
        <end position="239"/>
    </location>
</feature>
<proteinExistence type="predicted"/>
<dbReference type="Pfam" id="PF07786">
    <property type="entry name" value="HGSNAT_cat"/>
    <property type="match status" value="1"/>
</dbReference>
<sequence length="243" mass="27013">MTSPATRLITVDWLRTLALVNMMAFHFLFDLRMLNLLPVWISLGPWFAIWAKAIAGSFLFLAGFSLWLGHGTGFRTRSFIKRLGVLVLAAVGVSLVTYFAVPGAWVRFGILHSIALASVVGAIFLRAHWAVTLVAAAIAFQLLPNMRDPMFDGVFWVWTGLSTSLPPMIDYEPLVPWVAPFLLGMTFGQVGGARLMAWGPVHSGRWARRMAWPGQHTLSLYLIHQPLLIGLIIATQWAFSRIV</sequence>